<evidence type="ECO:0000256" key="2">
    <source>
        <dbReference type="SAM" id="MobiDB-lite"/>
    </source>
</evidence>
<feature type="region of interest" description="Disordered" evidence="2">
    <location>
        <begin position="42"/>
        <end position="79"/>
    </location>
</feature>
<keyword evidence="1" id="KW-0175">Coiled coil</keyword>
<evidence type="ECO:0000256" key="1">
    <source>
        <dbReference type="SAM" id="Coils"/>
    </source>
</evidence>
<accession>A0A2Z6P8Z4</accession>
<name>A0A2Z6P8Z4_TRISU</name>
<evidence type="ECO:0000313" key="5">
    <source>
        <dbReference type="Proteomes" id="UP000242715"/>
    </source>
</evidence>
<feature type="compositionally biased region" description="Basic and acidic residues" evidence="2">
    <location>
        <begin position="504"/>
        <end position="519"/>
    </location>
</feature>
<dbReference type="AlphaFoldDB" id="A0A2Z6P8Z4"/>
<gene>
    <name evidence="4" type="ORF">TSUD_134610</name>
</gene>
<dbReference type="PANTHER" id="PTHR33067">
    <property type="entry name" value="RNA-DIRECTED DNA POLYMERASE-RELATED"/>
    <property type="match status" value="1"/>
</dbReference>
<dbReference type="InterPro" id="IPR021109">
    <property type="entry name" value="Peptidase_aspartic_dom_sf"/>
</dbReference>
<evidence type="ECO:0000259" key="3">
    <source>
        <dbReference type="Pfam" id="PF03732"/>
    </source>
</evidence>
<dbReference type="Gene3D" id="2.40.70.10">
    <property type="entry name" value="Acid Proteases"/>
    <property type="match status" value="1"/>
</dbReference>
<organism evidence="4 5">
    <name type="scientific">Trifolium subterraneum</name>
    <name type="common">Subterranean clover</name>
    <dbReference type="NCBI Taxonomy" id="3900"/>
    <lineage>
        <taxon>Eukaryota</taxon>
        <taxon>Viridiplantae</taxon>
        <taxon>Streptophyta</taxon>
        <taxon>Embryophyta</taxon>
        <taxon>Tracheophyta</taxon>
        <taxon>Spermatophyta</taxon>
        <taxon>Magnoliopsida</taxon>
        <taxon>eudicotyledons</taxon>
        <taxon>Gunneridae</taxon>
        <taxon>Pentapetalae</taxon>
        <taxon>rosids</taxon>
        <taxon>fabids</taxon>
        <taxon>Fabales</taxon>
        <taxon>Fabaceae</taxon>
        <taxon>Papilionoideae</taxon>
        <taxon>50 kb inversion clade</taxon>
        <taxon>NPAAA clade</taxon>
        <taxon>Hologalegina</taxon>
        <taxon>IRL clade</taxon>
        <taxon>Trifolieae</taxon>
        <taxon>Trifolium</taxon>
    </lineage>
</organism>
<reference evidence="5" key="1">
    <citation type="journal article" date="2017" name="Front. Plant Sci.">
        <title>Climate Clever Clovers: New Paradigm to Reduce the Environmental Footprint of Ruminants by Breeding Low Methanogenic Forages Utilizing Haplotype Variation.</title>
        <authorList>
            <person name="Kaur P."/>
            <person name="Appels R."/>
            <person name="Bayer P.E."/>
            <person name="Keeble-Gagnere G."/>
            <person name="Wang J."/>
            <person name="Hirakawa H."/>
            <person name="Shirasawa K."/>
            <person name="Vercoe P."/>
            <person name="Stefanova K."/>
            <person name="Durmic Z."/>
            <person name="Nichols P."/>
            <person name="Revell C."/>
            <person name="Isobe S.N."/>
            <person name="Edwards D."/>
            <person name="Erskine W."/>
        </authorList>
    </citation>
    <scope>NUCLEOTIDE SEQUENCE [LARGE SCALE GENOMIC DNA]</scope>
    <source>
        <strain evidence="5">cv. Daliak</strain>
    </source>
</reference>
<proteinExistence type="predicted"/>
<evidence type="ECO:0000313" key="4">
    <source>
        <dbReference type="EMBL" id="GAU40459.1"/>
    </source>
</evidence>
<dbReference type="InterPro" id="IPR005162">
    <property type="entry name" value="Retrotrans_gag_dom"/>
</dbReference>
<keyword evidence="5" id="KW-1185">Reference proteome</keyword>
<feature type="domain" description="Retrotransposon gag" evidence="3">
    <location>
        <begin position="147"/>
        <end position="207"/>
    </location>
</feature>
<sequence length="730" mass="82466">MQGRKKVVQELIFDPEIEKTAKAKRKAVRLARQAARLASGTEEILEEEVSSPNTSDNETESMAGVVQPPRRTLGDYGQATDGQNLNLGFQPVNPASFDIKNTVLSALKENQFSGGESECPNIHLSRFYEACGYTDPTGISESNKKLRLFPLSLTGRAKDWIDTLPPNSIATWDELELKFRERYFPIHKFLERRNDITNFEQGDSESLMLLDSSAGGSLKNKDESEARELVEAMAQNEYRVQNDRGAKKKAGMLELDTQTALLAQSQLMNTQMAAMLKHFTTTPALQMQANAVQDVKCAFVKRNTTNDPYSNTYNPGWRDHPNFGWGGNQNQSQQQSQLEDALAQFIKVTQGNFEEMKISQNQLKANQEQMKANQDVANKNHEASIKSVETQIGQLSRQFAATQNKGFEGSTKDNPRNESCMAINLRSRKVPSPEVVSKKKGELRDEGVEEREVEKEEKNESEGEVEKEWEIVAGSDNERDALVENQREKKIVSNEKLVAKKQGKGVEKKEGQKEKEKPVHTKLPYPRKKKAKEEDPTQFKKFMKMLHSLQMNISFAEVMEQMPVYAKFMKELLTKKRKPLDDKTVNMTEERALCDLGASINLMPLSMMKRIPGAVDKPKKMQLSLVDRSITHPYGILQNVLVRCAEFVFPADFVILDMEEDAEVPLLLGRPFIATGRTLIDVKKGELMFLLDDEQVCFQVFEATTFGGPAPECFKVDVLEEVVNDAQEEE</sequence>
<dbReference type="CDD" id="cd00303">
    <property type="entry name" value="retropepsin_like"/>
    <property type="match status" value="1"/>
</dbReference>
<feature type="region of interest" description="Disordered" evidence="2">
    <location>
        <begin position="500"/>
        <end position="519"/>
    </location>
</feature>
<dbReference type="Proteomes" id="UP000242715">
    <property type="component" value="Unassembled WGS sequence"/>
</dbReference>
<dbReference type="EMBL" id="DF973809">
    <property type="protein sequence ID" value="GAU40459.1"/>
    <property type="molecule type" value="Genomic_DNA"/>
</dbReference>
<protein>
    <recommendedName>
        <fullName evidence="3">Retrotransposon gag domain-containing protein</fullName>
    </recommendedName>
</protein>
<dbReference type="OrthoDB" id="1427857at2759"/>
<feature type="region of interest" description="Disordered" evidence="2">
    <location>
        <begin position="429"/>
        <end position="466"/>
    </location>
</feature>
<dbReference type="Pfam" id="PF03732">
    <property type="entry name" value="Retrotrans_gag"/>
    <property type="match status" value="1"/>
</dbReference>
<feature type="coiled-coil region" evidence="1">
    <location>
        <begin position="378"/>
        <end position="405"/>
    </location>
</feature>
<dbReference type="PANTHER" id="PTHR33067:SF39">
    <property type="entry name" value="TRANSCRIPTION FACTOR INTERACTOR AND REGULATOR CCHC(ZN) FAMILY"/>
    <property type="match status" value="1"/>
</dbReference>
<feature type="compositionally biased region" description="Basic and acidic residues" evidence="2">
    <location>
        <begin position="436"/>
        <end position="466"/>
    </location>
</feature>